<keyword evidence="1" id="KW-0175">Coiled coil</keyword>
<keyword evidence="2" id="KW-0472">Membrane</keyword>
<gene>
    <name evidence="3" type="ORF">CL944_02080</name>
</gene>
<evidence type="ECO:0000256" key="1">
    <source>
        <dbReference type="SAM" id="Coils"/>
    </source>
</evidence>
<dbReference type="AlphaFoldDB" id="A0A2D6LPY3"/>
<proteinExistence type="predicted"/>
<keyword evidence="2" id="KW-1133">Transmembrane helix</keyword>
<reference evidence="4" key="1">
    <citation type="submission" date="2017-09" db="EMBL/GenBank/DDBJ databases">
        <title>The Reconstruction of 2,631 Draft Metagenome-Assembled Genomes from the Global Oceans.</title>
        <authorList>
            <person name="Tully B.J."/>
            <person name="Graham E.D."/>
            <person name="Heidelberg J.F."/>
        </authorList>
    </citation>
    <scope>NUCLEOTIDE SEQUENCE [LARGE SCALE GENOMIC DNA]</scope>
</reference>
<evidence type="ECO:0000313" key="3">
    <source>
        <dbReference type="EMBL" id="MAG18240.1"/>
    </source>
</evidence>
<dbReference type="Proteomes" id="UP000226712">
    <property type="component" value="Unassembled WGS sequence"/>
</dbReference>
<comment type="caution">
    <text evidence="3">The sequence shown here is derived from an EMBL/GenBank/DDBJ whole genome shotgun (WGS) entry which is preliminary data.</text>
</comment>
<evidence type="ECO:0000313" key="4">
    <source>
        <dbReference type="Proteomes" id="UP000226712"/>
    </source>
</evidence>
<evidence type="ECO:0000256" key="2">
    <source>
        <dbReference type="SAM" id="Phobius"/>
    </source>
</evidence>
<name>A0A2D6LPY3_9ARCH</name>
<sequence length="406" mass="45886">MRKIMIILAVLFLAGFSSALTLKSGQTNYEKGSEIILSGSCDLGDMHRISAELGNKKIFDEQINCFSDGKFDFKYPTSFLDPSGNWRIKLFTPENETEIIVIVKPIPESAFYRITFLSPAGVAFKRGETIFISIEMTDSGEIVNDAQVVMYDVFGRKIYLKAEGNGIYDVNYGVPFNAPEEKWGLTVVAQKEDDGKLYGGERLLEIEILPASFIFQIIEPVNQTYEQSDKIPIKAKVTYSNGVSLTQTNIEVAELRVGQEKIPFEINSNGELILAYAPKETGNQIYRIYLKDNAGNESEHKIELIVTCSATCMVKNYGLIVLVVVLVLGVVSKLFYTKINYSVQLLKLKNEKAKTTELIKDLQREYFEKAVMPAKSYKSNMATYKSKLIELDEKIKQMEHKIRQEK</sequence>
<accession>A0A2D6LPY3</accession>
<protein>
    <submittedName>
        <fullName evidence="3">Uncharacterized protein</fullName>
    </submittedName>
</protein>
<feature type="transmembrane region" description="Helical" evidence="2">
    <location>
        <begin position="317"/>
        <end position="336"/>
    </location>
</feature>
<dbReference type="EMBL" id="NZBD01000015">
    <property type="protein sequence ID" value="MAG18240.1"/>
    <property type="molecule type" value="Genomic_DNA"/>
</dbReference>
<organism evidence="3 4">
    <name type="scientific">Candidatus Iainarchaeum sp</name>
    <dbReference type="NCBI Taxonomy" id="3101447"/>
    <lineage>
        <taxon>Archaea</taxon>
        <taxon>Candidatus Iainarchaeota</taxon>
        <taxon>Candidatus Iainarchaeia</taxon>
        <taxon>Candidatus Iainarchaeales</taxon>
        <taxon>Candidatus Iainarchaeaceae</taxon>
        <taxon>Candidatus Iainarchaeum</taxon>
    </lineage>
</organism>
<keyword evidence="2" id="KW-0812">Transmembrane</keyword>
<feature type="coiled-coil region" evidence="1">
    <location>
        <begin position="345"/>
        <end position="401"/>
    </location>
</feature>